<sequence>LFPGDNLRTLLLWASILTMVIGILGAVAQSDVKRVLSFTLVSHIGYMLFGIAVGTELGMTGAVFYIAHHITVQTTLFLVAGLIEYRAGTTNLDRLGGLARLAPILSIMFFVPAMNLAGIPPFSGFFGKLALMEAG</sequence>
<evidence type="ECO:0000256" key="5">
    <source>
        <dbReference type="ARBA" id="ARBA00022989"/>
    </source>
</evidence>
<accession>A0A3L8PB61</accession>
<evidence type="ECO:0000256" key="3">
    <source>
        <dbReference type="ARBA" id="ARBA00022475"/>
    </source>
</evidence>
<evidence type="ECO:0000256" key="4">
    <source>
        <dbReference type="ARBA" id="ARBA00022692"/>
    </source>
</evidence>
<dbReference type="PANTHER" id="PTHR42703">
    <property type="entry name" value="NADH DEHYDROGENASE"/>
    <property type="match status" value="1"/>
</dbReference>
<keyword evidence="11" id="KW-1185">Reference proteome</keyword>
<evidence type="ECO:0000256" key="6">
    <source>
        <dbReference type="ARBA" id="ARBA00023136"/>
    </source>
</evidence>
<comment type="subcellular location">
    <subcellularLocation>
        <location evidence="1">Cell membrane</location>
        <topology evidence="1">Multi-pass membrane protein</topology>
    </subcellularLocation>
    <subcellularLocation>
        <location evidence="7">Membrane</location>
        <topology evidence="7">Multi-pass membrane protein</topology>
    </subcellularLocation>
</comment>
<evidence type="ECO:0000313" key="11">
    <source>
        <dbReference type="Proteomes" id="UP000282515"/>
    </source>
</evidence>
<keyword evidence="5 8" id="KW-1133">Transmembrane helix</keyword>
<comment type="similarity">
    <text evidence="2">Belongs to the CPA3 antiporters (TC 2.A.63) subunit D family.</text>
</comment>
<comment type="caution">
    <text evidence="10">The sequence shown here is derived from an EMBL/GenBank/DDBJ whole genome shotgun (WGS) entry which is preliminary data.</text>
</comment>
<dbReference type="PANTHER" id="PTHR42703:SF1">
    <property type="entry name" value="NA(+)_H(+) ANTIPORTER SUBUNIT D1"/>
    <property type="match status" value="1"/>
</dbReference>
<evidence type="ECO:0000313" key="10">
    <source>
        <dbReference type="EMBL" id="RLV52380.1"/>
    </source>
</evidence>
<reference evidence="10 11" key="1">
    <citation type="submission" date="2018-10" db="EMBL/GenBank/DDBJ databases">
        <title>Aeromicrobium sp. 9W16Y-2 whole genome shotgun sequence.</title>
        <authorList>
            <person name="Li F."/>
        </authorList>
    </citation>
    <scope>NUCLEOTIDE SEQUENCE [LARGE SCALE GENOMIC DNA]</scope>
    <source>
        <strain evidence="10 11">9W16Y-2</strain>
    </source>
</reference>
<protein>
    <submittedName>
        <fullName evidence="10">Na+/H+ antiporter subunit D</fullName>
    </submittedName>
</protein>
<organism evidence="10 11">
    <name type="scientific">Aeromicrobium phragmitis</name>
    <dbReference type="NCBI Taxonomy" id="2478914"/>
    <lineage>
        <taxon>Bacteria</taxon>
        <taxon>Bacillati</taxon>
        <taxon>Actinomycetota</taxon>
        <taxon>Actinomycetes</taxon>
        <taxon>Propionibacteriales</taxon>
        <taxon>Nocardioidaceae</taxon>
        <taxon>Aeromicrobium</taxon>
    </lineage>
</organism>
<feature type="transmembrane region" description="Helical" evidence="8">
    <location>
        <begin position="97"/>
        <end position="119"/>
    </location>
</feature>
<gene>
    <name evidence="10" type="ORF">D9V41_16595</name>
</gene>
<keyword evidence="6 8" id="KW-0472">Membrane</keyword>
<feature type="non-terminal residue" evidence="10">
    <location>
        <position position="135"/>
    </location>
</feature>
<dbReference type="EMBL" id="RDBF01000126">
    <property type="protein sequence ID" value="RLV52380.1"/>
    <property type="molecule type" value="Genomic_DNA"/>
</dbReference>
<keyword evidence="4 7" id="KW-0812">Transmembrane</keyword>
<feature type="non-terminal residue" evidence="10">
    <location>
        <position position="1"/>
    </location>
</feature>
<dbReference type="InterPro" id="IPR001750">
    <property type="entry name" value="ND/Mrp_TM"/>
</dbReference>
<dbReference type="InterPro" id="IPR050586">
    <property type="entry name" value="CPA3_Na-H_Antiporter_D"/>
</dbReference>
<feature type="transmembrane region" description="Helical" evidence="8">
    <location>
        <begin position="12"/>
        <end position="28"/>
    </location>
</feature>
<feature type="domain" description="NADH:quinone oxidoreductase/Mrp antiporter transmembrane" evidence="9">
    <location>
        <begin position="6"/>
        <end position="134"/>
    </location>
</feature>
<keyword evidence="3" id="KW-1003">Cell membrane</keyword>
<feature type="transmembrane region" description="Helical" evidence="8">
    <location>
        <begin position="65"/>
        <end position="85"/>
    </location>
</feature>
<name>A0A3L8PB61_9ACTN</name>
<evidence type="ECO:0000256" key="1">
    <source>
        <dbReference type="ARBA" id="ARBA00004651"/>
    </source>
</evidence>
<evidence type="ECO:0000259" key="9">
    <source>
        <dbReference type="Pfam" id="PF00361"/>
    </source>
</evidence>
<dbReference type="Proteomes" id="UP000282515">
    <property type="component" value="Unassembled WGS sequence"/>
</dbReference>
<proteinExistence type="inferred from homology"/>
<evidence type="ECO:0000256" key="2">
    <source>
        <dbReference type="ARBA" id="ARBA00005346"/>
    </source>
</evidence>
<dbReference type="GO" id="GO:0005886">
    <property type="term" value="C:plasma membrane"/>
    <property type="evidence" value="ECO:0007669"/>
    <property type="project" value="UniProtKB-SubCell"/>
</dbReference>
<dbReference type="AlphaFoldDB" id="A0A3L8PB61"/>
<evidence type="ECO:0000256" key="7">
    <source>
        <dbReference type="RuleBase" id="RU000320"/>
    </source>
</evidence>
<feature type="transmembrane region" description="Helical" evidence="8">
    <location>
        <begin position="35"/>
        <end position="53"/>
    </location>
</feature>
<dbReference type="Pfam" id="PF00361">
    <property type="entry name" value="Proton_antipo_M"/>
    <property type="match status" value="1"/>
</dbReference>
<dbReference type="RefSeq" id="WP_279432364.1">
    <property type="nucleotide sequence ID" value="NZ_RDBF01000126.1"/>
</dbReference>
<evidence type="ECO:0000256" key="8">
    <source>
        <dbReference type="SAM" id="Phobius"/>
    </source>
</evidence>